<evidence type="ECO:0000313" key="3">
    <source>
        <dbReference type="Proteomes" id="UP001336835"/>
    </source>
</evidence>
<name>A0ABU7I4T2_9SPHI</name>
<feature type="chain" id="PRO_5047299218" description="Alpha/beta hydrolase" evidence="1">
    <location>
        <begin position="19"/>
        <end position="317"/>
    </location>
</feature>
<dbReference type="EMBL" id="JAZDQT010000001">
    <property type="protein sequence ID" value="MEE1944336.1"/>
    <property type="molecule type" value="Genomic_DNA"/>
</dbReference>
<evidence type="ECO:0000256" key="1">
    <source>
        <dbReference type="SAM" id="SignalP"/>
    </source>
</evidence>
<sequence>MRYLLLFFLLLFHAKLKAQQTFKTKFDSFKKLEIDSGITLTFDEPDQLNAKLPTKLIIFALPNGNTTAQSFGKQLAPGDDWHFDIQHIGAQTAFIRKTDPQTNYIVVYAENSLKAWPSWRRKFANSDDRIADLVKQVENRYAQYHPQLMLTSHSGGGSFIFGYINAQPSLPANLVRIGFLDATYGYETEKHQSKLANWVKLPNKSLQVIAYNDSVVLYNGKPLVSPTGGTWYRSQLLAKDLVVAGQLQKQELEDRISFKNKKGTLSFTLIKNPEAKIFHTVLVEKNGFIQLVLAGTKFENKGYTFWKDRAYTSFILP</sequence>
<keyword evidence="1" id="KW-0732">Signal</keyword>
<keyword evidence="3" id="KW-1185">Reference proteome</keyword>
<gene>
    <name evidence="2" type="ORF">VRU48_04405</name>
</gene>
<accession>A0ABU7I4T2</accession>
<proteinExistence type="predicted"/>
<comment type="caution">
    <text evidence="2">The sequence shown here is derived from an EMBL/GenBank/DDBJ whole genome shotgun (WGS) entry which is preliminary data.</text>
</comment>
<reference evidence="2 3" key="1">
    <citation type="submission" date="2024-01" db="EMBL/GenBank/DDBJ databases">
        <title>Pedobacter sp. nov., isolated from fresh soil.</title>
        <authorList>
            <person name="Le N.T.T."/>
        </authorList>
    </citation>
    <scope>NUCLEOTIDE SEQUENCE [LARGE SCALE GENOMIC DNA]</scope>
    <source>
        <strain evidence="2 3">KR3-3</strain>
    </source>
</reference>
<dbReference type="Proteomes" id="UP001336835">
    <property type="component" value="Unassembled WGS sequence"/>
</dbReference>
<evidence type="ECO:0008006" key="4">
    <source>
        <dbReference type="Google" id="ProtNLM"/>
    </source>
</evidence>
<organism evidence="2 3">
    <name type="scientific">Pedobacter albus</name>
    <dbReference type="NCBI Taxonomy" id="3113905"/>
    <lineage>
        <taxon>Bacteria</taxon>
        <taxon>Pseudomonadati</taxon>
        <taxon>Bacteroidota</taxon>
        <taxon>Sphingobacteriia</taxon>
        <taxon>Sphingobacteriales</taxon>
        <taxon>Sphingobacteriaceae</taxon>
        <taxon>Pedobacter</taxon>
    </lineage>
</organism>
<evidence type="ECO:0000313" key="2">
    <source>
        <dbReference type="EMBL" id="MEE1944336.1"/>
    </source>
</evidence>
<dbReference type="RefSeq" id="WP_330106710.1">
    <property type="nucleotide sequence ID" value="NZ_JAZDQT010000001.1"/>
</dbReference>
<protein>
    <recommendedName>
        <fullName evidence="4">Alpha/beta hydrolase</fullName>
    </recommendedName>
</protein>
<feature type="signal peptide" evidence="1">
    <location>
        <begin position="1"/>
        <end position="18"/>
    </location>
</feature>